<keyword evidence="4 8" id="KW-0540">Nuclease</keyword>
<accession>A0ABT3Y595</accession>
<dbReference type="PROSITE" id="PS50126">
    <property type="entry name" value="S1"/>
    <property type="match status" value="1"/>
</dbReference>
<dbReference type="RefSeq" id="WP_267281823.1">
    <property type="nucleotide sequence ID" value="NZ_JAOVZV010000015.1"/>
</dbReference>
<dbReference type="CDD" id="cd04471">
    <property type="entry name" value="S1_RNase_R"/>
    <property type="match status" value="1"/>
</dbReference>
<dbReference type="SUPFAM" id="SSF50249">
    <property type="entry name" value="Nucleic acid-binding proteins"/>
    <property type="match status" value="3"/>
</dbReference>
<dbReference type="SMART" id="SM00316">
    <property type="entry name" value="S1"/>
    <property type="match status" value="2"/>
</dbReference>
<reference evidence="10" key="1">
    <citation type="submission" date="2022-10" db="EMBL/GenBank/DDBJ databases">
        <title>Chryseobacterium sp. nov., a novel bacterial species.</title>
        <authorList>
            <person name="Cao Y."/>
        </authorList>
    </citation>
    <scope>NUCLEOTIDE SEQUENCE</scope>
    <source>
        <strain evidence="10">KC 927</strain>
    </source>
</reference>
<sequence length="716" mass="81977">MAKKKKYISQKNDHKLMEIGRLIMKFMNQNQTKLYNYKQISDGIDHKNPRQREMVIQALHKLLANQRIKETEKGKFSINLNIEGTLTGTIDFNQSGNAYVTVENLKDDVFVHSKNVKDALQGDKVLIVTYNFKGKKLEGSVLEVLERKRSEFVGTFQLVPHKEFGFVVCDKKTINTDIFIPKGKINGAENGNKVVVKMTEWKAGDKNPEGEILQVLGNPGDHETEIHSILAEYGLPYEFPEEVERDADKIDRRITDEEAAKRWDMRDVLTFTIDPKDAKDFDDALSMRKLENGNWEVGVHIADVSHYVVPGTILDDEAYERATSVYLVDRVVPMLPEVLSNDVCSLRPNEDKYTFSAVFELNEKAEIQKEWFGRTVIHSDRRFTYEEAQERIETKDGDLQEEINVLDGLAKIMRGERIRNGAITFDRSEVRFNLDENNQPIGVYFKISKDSNHLIEEFMLLANKKVSEFVSLKKGSPNGNTFIYRIHDDPDPAKLEALRDFVSTFGYKIDLANTKKVAESLNTLLKDVKGKGEENMIETLAMRSMSKAVYSTDPIGHYGLGFDYYSHFTSPIRRYPDLLAHRLLQHYLDGGKSPDRNELEEKSKHCSARERLAADAERDSIKFMQVKFMEKHLGETFTGVISGVAEFGFWVQIPENGAEGLIKLRDLMDDSYTYDKTTHAVYGSRTGNRYQLGDELQIKVIKANLIAKQLDFKIVE</sequence>
<comment type="catalytic activity">
    <reaction evidence="1 8">
        <text>Exonucleolytic cleavage in the 3'- to 5'-direction to yield nucleoside 5'-phosphates.</text>
        <dbReference type="EC" id="3.1.13.1"/>
    </reaction>
</comment>
<organism evidence="10 11">
    <name type="scientific">Chryseobacterium luquanense</name>
    <dbReference type="NCBI Taxonomy" id="2983766"/>
    <lineage>
        <taxon>Bacteria</taxon>
        <taxon>Pseudomonadati</taxon>
        <taxon>Bacteroidota</taxon>
        <taxon>Flavobacteriia</taxon>
        <taxon>Flavobacteriales</taxon>
        <taxon>Weeksellaceae</taxon>
        <taxon>Chryseobacterium group</taxon>
        <taxon>Chryseobacterium</taxon>
    </lineage>
</organism>
<evidence type="ECO:0000256" key="1">
    <source>
        <dbReference type="ARBA" id="ARBA00001849"/>
    </source>
</evidence>
<keyword evidence="7 8" id="KW-0694">RNA-binding</keyword>
<dbReference type="EC" id="3.1.13.1" evidence="8"/>
<evidence type="ECO:0000256" key="5">
    <source>
        <dbReference type="ARBA" id="ARBA00022801"/>
    </source>
</evidence>
<evidence type="ECO:0000259" key="9">
    <source>
        <dbReference type="PROSITE" id="PS50126"/>
    </source>
</evidence>
<evidence type="ECO:0000256" key="7">
    <source>
        <dbReference type="ARBA" id="ARBA00022884"/>
    </source>
</evidence>
<dbReference type="InterPro" id="IPR040476">
    <property type="entry name" value="CSD2"/>
</dbReference>
<gene>
    <name evidence="8 10" type="primary">rnr</name>
    <name evidence="10" type="ORF">OEA66_13270</name>
</gene>
<keyword evidence="3 8" id="KW-0963">Cytoplasm</keyword>
<dbReference type="InterPro" id="IPR050180">
    <property type="entry name" value="RNR_Ribonuclease"/>
</dbReference>
<keyword evidence="6 8" id="KW-0269">Exonuclease</keyword>
<dbReference type="InterPro" id="IPR011805">
    <property type="entry name" value="RNase_R"/>
</dbReference>
<dbReference type="InterPro" id="IPR004476">
    <property type="entry name" value="RNase_II/RNase_R"/>
</dbReference>
<comment type="caution">
    <text evidence="10">The sequence shown here is derived from an EMBL/GenBank/DDBJ whole genome shotgun (WGS) entry which is preliminary data.</text>
</comment>
<evidence type="ECO:0000313" key="10">
    <source>
        <dbReference type="EMBL" id="MCX8533322.1"/>
    </source>
</evidence>
<dbReference type="Pfam" id="PF00575">
    <property type="entry name" value="S1"/>
    <property type="match status" value="1"/>
</dbReference>
<evidence type="ECO:0000313" key="11">
    <source>
        <dbReference type="Proteomes" id="UP001070176"/>
    </source>
</evidence>
<dbReference type="InterPro" id="IPR022966">
    <property type="entry name" value="RNase_II/R_CS"/>
</dbReference>
<dbReference type="EMBL" id="JAOVZV010000015">
    <property type="protein sequence ID" value="MCX8533322.1"/>
    <property type="molecule type" value="Genomic_DNA"/>
</dbReference>
<dbReference type="HAMAP" id="MF_01895">
    <property type="entry name" value="RNase_R"/>
    <property type="match status" value="1"/>
</dbReference>
<comment type="subcellular location">
    <subcellularLocation>
        <location evidence="2 8">Cytoplasm</location>
    </subcellularLocation>
</comment>
<dbReference type="InterPro" id="IPR003029">
    <property type="entry name" value="S1_domain"/>
</dbReference>
<name>A0ABT3Y595_9FLAO</name>
<keyword evidence="11" id="KW-1185">Reference proteome</keyword>
<keyword evidence="5 8" id="KW-0378">Hydrolase</keyword>
<dbReference type="NCBIfam" id="TIGR02063">
    <property type="entry name" value="RNase_R"/>
    <property type="match status" value="1"/>
</dbReference>
<dbReference type="Proteomes" id="UP001070176">
    <property type="component" value="Unassembled WGS sequence"/>
</dbReference>
<dbReference type="PROSITE" id="PS01175">
    <property type="entry name" value="RIBONUCLEASE_II"/>
    <property type="match status" value="1"/>
</dbReference>
<protein>
    <recommendedName>
        <fullName evidence="8">Ribonuclease R</fullName>
        <shortName evidence="8">RNase R</shortName>
        <ecNumber evidence="8">3.1.13.1</ecNumber>
    </recommendedName>
</protein>
<dbReference type="InterPro" id="IPR013223">
    <property type="entry name" value="RNase_B_OB_dom"/>
</dbReference>
<dbReference type="Pfam" id="PF08206">
    <property type="entry name" value="OB_RNB"/>
    <property type="match status" value="1"/>
</dbReference>
<dbReference type="InterPro" id="IPR001900">
    <property type="entry name" value="RNase_II/R"/>
</dbReference>
<dbReference type="Gene3D" id="2.40.50.140">
    <property type="entry name" value="Nucleic acid-binding proteins"/>
    <property type="match status" value="3"/>
</dbReference>
<comment type="similarity">
    <text evidence="8">Belongs to the RNR ribonuclease family. RNase R subfamily.</text>
</comment>
<dbReference type="NCBIfam" id="TIGR00358">
    <property type="entry name" value="3_prime_RNase"/>
    <property type="match status" value="1"/>
</dbReference>
<evidence type="ECO:0000256" key="6">
    <source>
        <dbReference type="ARBA" id="ARBA00022839"/>
    </source>
</evidence>
<proteinExistence type="inferred from homology"/>
<dbReference type="Pfam" id="PF00773">
    <property type="entry name" value="RNB"/>
    <property type="match status" value="1"/>
</dbReference>
<feature type="domain" description="S1 motif" evidence="9">
    <location>
        <begin position="634"/>
        <end position="715"/>
    </location>
</feature>
<evidence type="ECO:0000256" key="8">
    <source>
        <dbReference type="HAMAP-Rule" id="MF_01895"/>
    </source>
</evidence>
<evidence type="ECO:0000256" key="3">
    <source>
        <dbReference type="ARBA" id="ARBA00022490"/>
    </source>
</evidence>
<dbReference type="InterPro" id="IPR012340">
    <property type="entry name" value="NA-bd_OB-fold"/>
</dbReference>
<evidence type="ECO:0000256" key="2">
    <source>
        <dbReference type="ARBA" id="ARBA00004496"/>
    </source>
</evidence>
<dbReference type="PANTHER" id="PTHR23355">
    <property type="entry name" value="RIBONUCLEASE"/>
    <property type="match status" value="1"/>
</dbReference>
<dbReference type="Pfam" id="PF17876">
    <property type="entry name" value="CSD2"/>
    <property type="match status" value="1"/>
</dbReference>
<dbReference type="SMART" id="SM00955">
    <property type="entry name" value="RNB"/>
    <property type="match status" value="1"/>
</dbReference>
<evidence type="ECO:0000256" key="4">
    <source>
        <dbReference type="ARBA" id="ARBA00022722"/>
    </source>
</evidence>
<comment type="function">
    <text evidence="8">3'-5' exoribonuclease that releases 5'-nucleoside monophosphates and is involved in maturation of structured RNAs.</text>
</comment>
<dbReference type="PANTHER" id="PTHR23355:SF9">
    <property type="entry name" value="DIS3-LIKE EXONUCLEASE 2"/>
    <property type="match status" value="1"/>
</dbReference>